<dbReference type="PANTHER" id="PTHR22748:SF4">
    <property type="entry name" value="DNA-(APURINIC OR APYRIMIDINIC SITE) ENDONUCLEASE 2"/>
    <property type="match status" value="1"/>
</dbReference>
<comment type="cofactor">
    <cofactor evidence="10">
        <name>Mg(2+)</name>
        <dbReference type="ChEBI" id="CHEBI:18420"/>
    </cofactor>
    <cofactor evidence="10">
        <name>Mn(2+)</name>
        <dbReference type="ChEBI" id="CHEBI:29035"/>
    </cofactor>
    <text evidence="10">Probably binds two magnesium or manganese ions per subunit.</text>
</comment>
<keyword evidence="5" id="KW-0378">Hydrolase</keyword>
<feature type="active site" evidence="9">
    <location>
        <position position="163"/>
    </location>
</feature>
<proteinExistence type="inferred from homology"/>
<evidence type="ECO:0000256" key="5">
    <source>
        <dbReference type="ARBA" id="ARBA00022801"/>
    </source>
</evidence>
<dbReference type="CDD" id="cd22541">
    <property type="entry name" value="SP5_N"/>
    <property type="match status" value="1"/>
</dbReference>
<feature type="compositionally biased region" description="Polar residues" evidence="14">
    <location>
        <begin position="456"/>
        <end position="468"/>
    </location>
</feature>
<evidence type="ECO:0000259" key="15">
    <source>
        <dbReference type="PROSITE" id="PS51999"/>
    </source>
</evidence>
<feature type="binding site" evidence="10">
    <location>
        <position position="44"/>
    </location>
    <ligand>
        <name>Mg(2+)</name>
        <dbReference type="ChEBI" id="CHEBI:18420"/>
        <label>1</label>
    </ligand>
</feature>
<keyword evidence="3 10" id="KW-0479">Metal-binding</keyword>
<dbReference type="GO" id="GO:0006284">
    <property type="term" value="P:base-excision repair"/>
    <property type="evidence" value="ECO:0007669"/>
    <property type="project" value="TreeGrafter"/>
</dbReference>
<evidence type="ECO:0000256" key="4">
    <source>
        <dbReference type="ARBA" id="ARBA00022771"/>
    </source>
</evidence>
<feature type="site" description="Interaction with DNA substrate" evidence="11">
    <location>
        <position position="303"/>
    </location>
</feature>
<dbReference type="GO" id="GO:0008270">
    <property type="term" value="F:zinc ion binding"/>
    <property type="evidence" value="ECO:0007669"/>
    <property type="project" value="UniProtKB-KW"/>
</dbReference>
<dbReference type="PROSITE" id="PS51999">
    <property type="entry name" value="ZF_GRF"/>
    <property type="match status" value="1"/>
</dbReference>
<name>A0A427YL38_9TREE</name>
<feature type="compositionally biased region" description="Low complexity" evidence="14">
    <location>
        <begin position="384"/>
        <end position="399"/>
    </location>
</feature>
<feature type="binding site" evidence="10">
    <location>
        <position position="7"/>
    </location>
    <ligand>
        <name>Mg(2+)</name>
        <dbReference type="ChEBI" id="CHEBI:18420"/>
        <label>1</label>
    </ligand>
</feature>
<feature type="active site" description="Proton donor/acceptor" evidence="9">
    <location>
        <position position="202"/>
    </location>
</feature>
<comment type="caution">
    <text evidence="16">The sequence shown here is derived from an EMBL/GenBank/DDBJ whole genome shotgun (WGS) entry which is preliminary data.</text>
</comment>
<evidence type="ECO:0000256" key="12">
    <source>
        <dbReference type="PROSITE-ProRule" id="PRU01343"/>
    </source>
</evidence>
<keyword evidence="6" id="KW-0862">Zinc</keyword>
<feature type="domain" description="GRF-type" evidence="15">
    <location>
        <begin position="655"/>
        <end position="716"/>
    </location>
</feature>
<feature type="active site" description="Proton acceptor" evidence="9">
    <location>
        <position position="303"/>
    </location>
</feature>
<evidence type="ECO:0000256" key="3">
    <source>
        <dbReference type="ARBA" id="ARBA00022723"/>
    </source>
</evidence>
<dbReference type="PANTHER" id="PTHR22748">
    <property type="entry name" value="AP ENDONUCLEASE"/>
    <property type="match status" value="1"/>
</dbReference>
<dbReference type="GO" id="GO:0003906">
    <property type="term" value="F:DNA-(apurinic or apyrimidinic site) endonuclease activity"/>
    <property type="evidence" value="ECO:0007669"/>
    <property type="project" value="TreeGrafter"/>
</dbReference>
<dbReference type="CDD" id="cd09088">
    <property type="entry name" value="Ape2-like_AP-endo"/>
    <property type="match status" value="1"/>
</dbReference>
<keyword evidence="8" id="KW-0539">Nucleus</keyword>
<evidence type="ECO:0000313" key="17">
    <source>
        <dbReference type="Proteomes" id="UP000279259"/>
    </source>
</evidence>
<evidence type="ECO:0000256" key="10">
    <source>
        <dbReference type="PIRSR" id="PIRSR604808-2"/>
    </source>
</evidence>
<feature type="binding site" evidence="10">
    <location>
        <position position="303"/>
    </location>
    <ligand>
        <name>Mg(2+)</name>
        <dbReference type="ChEBI" id="CHEBI:18420"/>
        <label>1</label>
    </ligand>
</feature>
<evidence type="ECO:0000256" key="11">
    <source>
        <dbReference type="PIRSR" id="PIRSR604808-3"/>
    </source>
</evidence>
<dbReference type="InterPro" id="IPR036691">
    <property type="entry name" value="Endo/exonu/phosph_ase_sf"/>
</dbReference>
<feature type="region of interest" description="Disordered" evidence="14">
    <location>
        <begin position="374"/>
        <end position="407"/>
    </location>
</feature>
<evidence type="ECO:0000313" key="16">
    <source>
        <dbReference type="EMBL" id="RSH91813.1"/>
    </source>
</evidence>
<dbReference type="InterPro" id="IPR010666">
    <property type="entry name" value="Znf_GRF"/>
</dbReference>
<keyword evidence="10" id="KW-0464">Manganese</keyword>
<keyword evidence="4 12" id="KW-0863">Zinc-finger</keyword>
<keyword evidence="17" id="KW-1185">Reference proteome</keyword>
<feature type="compositionally biased region" description="Pro residues" evidence="14">
    <location>
        <begin position="472"/>
        <end position="482"/>
    </location>
</feature>
<dbReference type="Gene3D" id="3.60.10.10">
    <property type="entry name" value="Endonuclease/exonuclease/phosphatase"/>
    <property type="match status" value="1"/>
</dbReference>
<evidence type="ECO:0000256" key="13">
    <source>
        <dbReference type="SAM" id="Coils"/>
    </source>
</evidence>
<feature type="site" description="Transition state stabilizer" evidence="11">
    <location>
        <position position="204"/>
    </location>
</feature>
<dbReference type="Proteomes" id="UP000279259">
    <property type="component" value="Unassembled WGS sequence"/>
</dbReference>
<keyword evidence="13" id="KW-0175">Coiled coil</keyword>
<feature type="compositionally biased region" description="Low complexity" evidence="14">
    <location>
        <begin position="562"/>
        <end position="577"/>
    </location>
</feature>
<feature type="binding site" evidence="10">
    <location>
        <position position="202"/>
    </location>
    <ligand>
        <name>Mg(2+)</name>
        <dbReference type="ChEBI" id="CHEBI:18420"/>
        <label>1</label>
    </ligand>
</feature>
<feature type="coiled-coil region" evidence="13">
    <location>
        <begin position="610"/>
        <end position="637"/>
    </location>
</feature>
<dbReference type="InterPro" id="IPR004808">
    <property type="entry name" value="AP_endonuc_1"/>
</dbReference>
<dbReference type="AlphaFoldDB" id="A0A427YL38"/>
<dbReference type="PROSITE" id="PS51435">
    <property type="entry name" value="AP_NUCLEASE_F1_4"/>
    <property type="match status" value="1"/>
</dbReference>
<feature type="compositionally biased region" description="Pro residues" evidence="14">
    <location>
        <begin position="343"/>
        <end position="352"/>
    </location>
</feature>
<feature type="region of interest" description="Disordered" evidence="14">
    <location>
        <begin position="327"/>
        <end position="352"/>
    </location>
</feature>
<dbReference type="OrthoDB" id="391817at2759"/>
<gene>
    <name evidence="16" type="primary">APN2</name>
    <name evidence="16" type="ORF">EHS25_009183</name>
</gene>
<accession>A0A427YL38</accession>
<dbReference type="Pfam" id="PF03372">
    <property type="entry name" value="Exo_endo_phos"/>
    <property type="match status" value="1"/>
</dbReference>
<sequence length="731" mass="80623">MRILTWNVNVLRTCLDYHPFSSMKKKNVEGLLDELGAEIACFQEHKTRRPQLDKSMACPGPYDAFWTFPRSKTGYSGVCTYVDSRYCVPLKAEEGITGLLLDDKASTMRPPWTNEERIGCYPETDSILWMDEHTGMAFDPRKLDMEGRSVVCDFGLFVLFNLYCPNETNETRRSYKMNHLTALQERVRLLQAAGREVIVVGDINIMRAPMDSGEGGIRTSAEQHYEHPARRIFDDWCAPKGPMVDVVRESWPTRDDMFTCWNQKLDARPSNYGSRIDMILCTPGLRPWIKGGDILPKIFGSDHCPVYIDLHETIEHPQQGTLRLRDMLNPPDRPPSTAVVYPVDPPRTAPEPPRFATKFYDEFSGKQTTLKSFFGGAGAKGKRSGAMVSPSPSPSVTPTESGSVLDTPAAESLDTGAESTLGSNTQPTQPTPAEEIEKVATPFGVARAAFDALDATRSTTNEKGQSSLYPRDVPPTSRPPLPSDAIDLTLNHSPPSNGIPPSSSNSLAKRPTPSTSSQPLQSSQASQPKNKGKPSKSSTGQTTLASFFAPPRPASSAKRKSPASTSAPTTTASSSPSLPKKRRFITISDPDPGLPTEALEPGISGVSDMTAEEEALIRQAIDDAEKEKEEKRAAKRAEAAPVWSNLFAKKLPPLCTVHQKPCRDFTVKIPGPNKGKRFWLCSLPVGAGYDTGRSKRRREDVNPEFRCDFFLWDSANSRKERPADKKAKTEQ</sequence>
<feature type="binding site" evidence="10">
    <location>
        <position position="302"/>
    </location>
    <ligand>
        <name>Mg(2+)</name>
        <dbReference type="ChEBI" id="CHEBI:18420"/>
        <label>1</label>
    </ligand>
</feature>
<dbReference type="STRING" id="1890683.A0A427YL38"/>
<evidence type="ECO:0000256" key="14">
    <source>
        <dbReference type="SAM" id="MobiDB-lite"/>
    </source>
</evidence>
<dbReference type="InterPro" id="IPR005135">
    <property type="entry name" value="Endo/exonuclease/phosphatase"/>
</dbReference>
<feature type="region of interest" description="Disordered" evidence="14">
    <location>
        <begin position="456"/>
        <end position="603"/>
    </location>
</feature>
<evidence type="ECO:0000256" key="6">
    <source>
        <dbReference type="ARBA" id="ARBA00022833"/>
    </source>
</evidence>
<dbReference type="GO" id="GO:0005634">
    <property type="term" value="C:nucleus"/>
    <property type="evidence" value="ECO:0007669"/>
    <property type="project" value="TreeGrafter"/>
</dbReference>
<reference evidence="16 17" key="1">
    <citation type="submission" date="2018-11" db="EMBL/GenBank/DDBJ databases">
        <title>Genome sequence of Saitozyma podzolica DSM 27192.</title>
        <authorList>
            <person name="Aliyu H."/>
            <person name="Gorte O."/>
            <person name="Ochsenreither K."/>
        </authorList>
    </citation>
    <scope>NUCLEOTIDE SEQUENCE [LARGE SCALE GENOMIC DNA]</scope>
    <source>
        <strain evidence="16 17">DSM 27192</strain>
    </source>
</reference>
<dbReference type="SUPFAM" id="SSF56219">
    <property type="entry name" value="DNase I-like"/>
    <property type="match status" value="1"/>
</dbReference>
<protein>
    <recommendedName>
        <fullName evidence="2">DNA-(apurinic or apyrimidinic site) endonuclease 2</fullName>
    </recommendedName>
</protein>
<keyword evidence="16" id="KW-0540">Nuclease</keyword>
<feature type="site" description="Important for catalytic activity" evidence="11">
    <location>
        <position position="277"/>
    </location>
</feature>
<feature type="compositionally biased region" description="Polar residues" evidence="14">
    <location>
        <begin position="535"/>
        <end position="544"/>
    </location>
</feature>
<evidence type="ECO:0000256" key="2">
    <source>
        <dbReference type="ARBA" id="ARBA00013541"/>
    </source>
</evidence>
<organism evidence="16 17">
    <name type="scientific">Saitozyma podzolica</name>
    <dbReference type="NCBI Taxonomy" id="1890683"/>
    <lineage>
        <taxon>Eukaryota</taxon>
        <taxon>Fungi</taxon>
        <taxon>Dikarya</taxon>
        <taxon>Basidiomycota</taxon>
        <taxon>Agaricomycotina</taxon>
        <taxon>Tremellomycetes</taxon>
        <taxon>Tremellales</taxon>
        <taxon>Trimorphomycetaceae</taxon>
        <taxon>Saitozyma</taxon>
    </lineage>
</organism>
<keyword evidence="7 10" id="KW-0460">Magnesium</keyword>
<evidence type="ECO:0000256" key="9">
    <source>
        <dbReference type="PIRSR" id="PIRSR604808-1"/>
    </source>
</evidence>
<evidence type="ECO:0000256" key="7">
    <source>
        <dbReference type="ARBA" id="ARBA00022842"/>
    </source>
</evidence>
<keyword evidence="16" id="KW-0255">Endonuclease</keyword>
<dbReference type="GO" id="GO:0008311">
    <property type="term" value="F:double-stranded DNA 3'-5' DNA exonuclease activity"/>
    <property type="evidence" value="ECO:0007669"/>
    <property type="project" value="TreeGrafter"/>
</dbReference>
<dbReference type="GO" id="GO:0008081">
    <property type="term" value="F:phosphoric diester hydrolase activity"/>
    <property type="evidence" value="ECO:0007669"/>
    <property type="project" value="TreeGrafter"/>
</dbReference>
<evidence type="ECO:0000256" key="1">
    <source>
        <dbReference type="ARBA" id="ARBA00007092"/>
    </source>
</evidence>
<feature type="compositionally biased region" description="Low complexity" evidence="14">
    <location>
        <begin position="493"/>
        <end position="528"/>
    </location>
</feature>
<feature type="binding site" evidence="10">
    <location>
        <position position="204"/>
    </location>
    <ligand>
        <name>Mg(2+)</name>
        <dbReference type="ChEBI" id="CHEBI:18420"/>
        <label>1</label>
    </ligand>
</feature>
<comment type="similarity">
    <text evidence="1">Belongs to the DNA repair enzymes AP/ExoA family.</text>
</comment>
<dbReference type="EMBL" id="RSCD01000007">
    <property type="protein sequence ID" value="RSH91813.1"/>
    <property type="molecule type" value="Genomic_DNA"/>
</dbReference>
<evidence type="ECO:0000256" key="8">
    <source>
        <dbReference type="ARBA" id="ARBA00023242"/>
    </source>
</evidence>